<dbReference type="GO" id="GO:0016874">
    <property type="term" value="F:ligase activity"/>
    <property type="evidence" value="ECO:0007669"/>
    <property type="project" value="UniProtKB-KW"/>
</dbReference>
<accession>A0A969WDD0</accession>
<dbReference type="GO" id="GO:0006260">
    <property type="term" value="P:DNA replication"/>
    <property type="evidence" value="ECO:0007669"/>
    <property type="project" value="UniProtKB-KW"/>
</dbReference>
<evidence type="ECO:0000256" key="5">
    <source>
        <dbReference type="SAM" id="SignalP"/>
    </source>
</evidence>
<organism evidence="7 8">
    <name type="scientific">Solimonas marina</name>
    <dbReference type="NCBI Taxonomy" id="2714601"/>
    <lineage>
        <taxon>Bacteria</taxon>
        <taxon>Pseudomonadati</taxon>
        <taxon>Pseudomonadota</taxon>
        <taxon>Gammaproteobacteria</taxon>
        <taxon>Nevskiales</taxon>
        <taxon>Nevskiaceae</taxon>
        <taxon>Solimonas</taxon>
    </lineage>
</organism>
<dbReference type="EMBL" id="JAAVXB010000011">
    <property type="protein sequence ID" value="NKF24010.1"/>
    <property type="molecule type" value="Genomic_DNA"/>
</dbReference>
<dbReference type="InterPro" id="IPR050326">
    <property type="entry name" value="NAD_dep_DNA_ligaseB"/>
</dbReference>
<dbReference type="InterPro" id="IPR012340">
    <property type="entry name" value="NA-bd_OB-fold"/>
</dbReference>
<evidence type="ECO:0000313" key="7">
    <source>
        <dbReference type="EMBL" id="NKF24010.1"/>
    </source>
</evidence>
<gene>
    <name evidence="7" type="ORF">G7Y82_16990</name>
</gene>
<dbReference type="SUPFAM" id="SSF50249">
    <property type="entry name" value="Nucleic acid-binding proteins"/>
    <property type="match status" value="1"/>
</dbReference>
<protein>
    <submittedName>
        <fullName evidence="7">DNA ligase</fullName>
    </submittedName>
</protein>
<keyword evidence="3" id="KW-0227">DNA damage</keyword>
<dbReference type="Gene3D" id="3.30.470.30">
    <property type="entry name" value="DNA ligase/mRNA capping enzyme"/>
    <property type="match status" value="1"/>
</dbReference>
<dbReference type="NCBIfam" id="NF006592">
    <property type="entry name" value="PRK09125.1"/>
    <property type="match status" value="1"/>
</dbReference>
<name>A0A969WDD0_9GAMM</name>
<evidence type="ECO:0000256" key="4">
    <source>
        <dbReference type="ARBA" id="ARBA00023204"/>
    </source>
</evidence>
<dbReference type="PANTHER" id="PTHR47810">
    <property type="entry name" value="DNA LIGASE"/>
    <property type="match status" value="1"/>
</dbReference>
<keyword evidence="4" id="KW-0234">DNA repair</keyword>
<dbReference type="Gene3D" id="3.30.1490.70">
    <property type="match status" value="1"/>
</dbReference>
<evidence type="ECO:0000256" key="1">
    <source>
        <dbReference type="ARBA" id="ARBA00022598"/>
    </source>
</evidence>
<dbReference type="Pfam" id="PF14743">
    <property type="entry name" value="DNA_ligase_OB_2"/>
    <property type="match status" value="1"/>
</dbReference>
<keyword evidence="5" id="KW-0732">Signal</keyword>
<sequence>MMLRALLLALLLAAPPLMAEAGDPPRLMLADVFHDGDPIDLSAYWVSEKYDGVRGYWDGHQLWTRGGTPLHPPPWFTAGWPARALDGEIWGGRQRFAFTSAVIRRDAPDDPGWRQLHLMVFDLPAEPGDFNARLKALRTLFATPHAATLRLVEQVHVASPAALRAQRDAVVAAGGEGLVLHRGGAPYRAERNDDLLKYKPLDDDEAVVIGYTPGQGKYDGMVGALKVRRADGLEFRVGSGLSDADRRHPPAIGSTITYVYNGLTVHGVPRFARFLRVRADRPAH</sequence>
<evidence type="ECO:0000256" key="2">
    <source>
        <dbReference type="ARBA" id="ARBA00022705"/>
    </source>
</evidence>
<dbReference type="Proteomes" id="UP000653472">
    <property type="component" value="Unassembled WGS sequence"/>
</dbReference>
<feature type="signal peptide" evidence="5">
    <location>
        <begin position="1"/>
        <end position="21"/>
    </location>
</feature>
<dbReference type="AlphaFoldDB" id="A0A969WDD0"/>
<dbReference type="PANTHER" id="PTHR47810:SF1">
    <property type="entry name" value="DNA LIGASE B"/>
    <property type="match status" value="1"/>
</dbReference>
<evidence type="ECO:0000259" key="6">
    <source>
        <dbReference type="Pfam" id="PF14743"/>
    </source>
</evidence>
<keyword evidence="2" id="KW-0235">DNA replication</keyword>
<dbReference type="GO" id="GO:0006281">
    <property type="term" value="P:DNA repair"/>
    <property type="evidence" value="ECO:0007669"/>
    <property type="project" value="UniProtKB-KW"/>
</dbReference>
<dbReference type="RefSeq" id="WP_168149338.1">
    <property type="nucleotide sequence ID" value="NZ_JAAVXB010000011.1"/>
</dbReference>
<comment type="caution">
    <text evidence="7">The sequence shown here is derived from an EMBL/GenBank/DDBJ whole genome shotgun (WGS) entry which is preliminary data.</text>
</comment>
<feature type="chain" id="PRO_5037951842" evidence="5">
    <location>
        <begin position="22"/>
        <end position="284"/>
    </location>
</feature>
<proteinExistence type="predicted"/>
<evidence type="ECO:0000256" key="3">
    <source>
        <dbReference type="ARBA" id="ARBA00022763"/>
    </source>
</evidence>
<keyword evidence="1 7" id="KW-0436">Ligase</keyword>
<reference evidence="7" key="1">
    <citation type="submission" date="2020-03" db="EMBL/GenBank/DDBJ databases">
        <title>Solimonas marina sp. nov., isolated from deep seawater of the Pacific Ocean.</title>
        <authorList>
            <person name="Liu X."/>
            <person name="Lai Q."/>
            <person name="Sun F."/>
            <person name="Gai Y."/>
            <person name="Li G."/>
            <person name="Shao Z."/>
        </authorList>
    </citation>
    <scope>NUCLEOTIDE SEQUENCE</scope>
    <source>
        <strain evidence="7">C16B3</strain>
    </source>
</reference>
<dbReference type="Gene3D" id="2.40.50.140">
    <property type="entry name" value="Nucleic acid-binding proteins"/>
    <property type="match status" value="1"/>
</dbReference>
<keyword evidence="8" id="KW-1185">Reference proteome</keyword>
<feature type="domain" description="DNA ligase OB-like" evidence="6">
    <location>
        <begin position="213"/>
        <end position="278"/>
    </location>
</feature>
<dbReference type="InterPro" id="IPR029319">
    <property type="entry name" value="DNA_ligase_OB"/>
</dbReference>
<evidence type="ECO:0000313" key="8">
    <source>
        <dbReference type="Proteomes" id="UP000653472"/>
    </source>
</evidence>
<dbReference type="SUPFAM" id="SSF56091">
    <property type="entry name" value="DNA ligase/mRNA capping enzyme, catalytic domain"/>
    <property type="match status" value="1"/>
</dbReference>
<dbReference type="CDD" id="cd07896">
    <property type="entry name" value="Adenylation_kDNA_ligase_like"/>
    <property type="match status" value="1"/>
</dbReference>
<dbReference type="CDD" id="cd08041">
    <property type="entry name" value="OBF_kDNA_ligase_like"/>
    <property type="match status" value="1"/>
</dbReference>